<comment type="similarity">
    <text evidence="1">Belongs to the palC family.</text>
</comment>
<evidence type="ECO:0000256" key="3">
    <source>
        <dbReference type="SAM" id="MobiDB-lite"/>
    </source>
</evidence>
<dbReference type="STRING" id="2004952.A0A2C5XW52"/>
<organism evidence="5 6">
    <name type="scientific">Ophiocordyceps camponoti-rufipedis</name>
    <dbReference type="NCBI Taxonomy" id="2004952"/>
    <lineage>
        <taxon>Eukaryota</taxon>
        <taxon>Fungi</taxon>
        <taxon>Dikarya</taxon>
        <taxon>Ascomycota</taxon>
        <taxon>Pezizomycotina</taxon>
        <taxon>Sordariomycetes</taxon>
        <taxon>Hypocreomycetidae</taxon>
        <taxon>Hypocreales</taxon>
        <taxon>Ophiocordycipitaceae</taxon>
        <taxon>Ophiocordyceps</taxon>
    </lineage>
</organism>
<evidence type="ECO:0000259" key="4">
    <source>
        <dbReference type="PROSITE" id="PS51180"/>
    </source>
</evidence>
<dbReference type="InterPro" id="IPR038499">
    <property type="entry name" value="BRO1_sf"/>
</dbReference>
<comment type="caution">
    <text evidence="5">The sequence shown here is derived from an EMBL/GenBank/DDBJ whole genome shotgun (WGS) entry which is preliminary data.</text>
</comment>
<dbReference type="SMART" id="SM01041">
    <property type="entry name" value="BRO1"/>
    <property type="match status" value="1"/>
</dbReference>
<dbReference type="AlphaFoldDB" id="A0A2C5XW52"/>
<dbReference type="Proteomes" id="UP000226431">
    <property type="component" value="Unassembled WGS sequence"/>
</dbReference>
<dbReference type="EMBL" id="NJES01000031">
    <property type="protein sequence ID" value="PHH79899.1"/>
    <property type="molecule type" value="Genomic_DNA"/>
</dbReference>
<feature type="domain" description="BRO1" evidence="4">
    <location>
        <begin position="28"/>
        <end position="306"/>
    </location>
</feature>
<sequence>MAVIRADSLVPAITTKLQLHKPQRFTSPTMPFPFVLPTTSSFSFSSSFSCDSHPSLCHSASAQRGVVRDALRRHKRLPPSSRAASLSNVITSIDGYLPYLFAVDAGFGSETLVGGESINVVLNKAPSIQWRPTLSGDIVPGRERRRITISSLEYEIFFVLSTLAFAYVSVARSILQPLHVTTGDFVGAKERTTAIQTANKHLLDAAAIYEYLADRSEQIATAPPCIDVAPTTARALASLAMAEATLLAVTKDDPYPAAVAQSRNKNDKEWMFKSADMPKPKAHLNARLCLAASDHATKAVSLLKQQGGSGVNKASSGLTRYVDDLRSTCRAKACRFFGIHAEMDGQVAEGIGWLRAGLHALDVDVKDRESSIGLGFSKLRKGLAEKREDRRVEKETAWGSDAGRLEETRVLEMLEAKWNKINDTMNTQVIPPLNSLLAKMPSGREIFTPQPYKPSTLSRDTLEAMRCLPEGEEDGAGGHEASSDDEPGGPSVIGSYPEFEAGQTPSGSAYY</sequence>
<accession>A0A2C5XW52</accession>
<dbReference type="OrthoDB" id="10266451at2759"/>
<keyword evidence="6" id="KW-1185">Reference proteome</keyword>
<dbReference type="PANTHER" id="PTHR40463:SF1">
    <property type="entry name" value="PH-RESPONSE REGULATOR PROTEIN PALC"/>
    <property type="match status" value="1"/>
</dbReference>
<dbReference type="InterPro" id="IPR037505">
    <property type="entry name" value="pH-resp_palC"/>
</dbReference>
<evidence type="ECO:0000313" key="5">
    <source>
        <dbReference type="EMBL" id="PHH79899.1"/>
    </source>
</evidence>
<reference evidence="5 6" key="1">
    <citation type="submission" date="2017-06" db="EMBL/GenBank/DDBJ databases">
        <title>Ant-infecting Ophiocordyceps genomes reveal a high diversity of potential behavioral manipulation genes and a possible major role for enterotoxins.</title>
        <authorList>
            <person name="De Bekker C."/>
            <person name="Evans H.C."/>
            <person name="Brachmann A."/>
            <person name="Hughes D.P."/>
        </authorList>
    </citation>
    <scope>NUCLEOTIDE SEQUENCE [LARGE SCALE GENOMIC DNA]</scope>
    <source>
        <strain evidence="5 6">Map16</strain>
    </source>
</reference>
<dbReference type="GO" id="GO:0071467">
    <property type="term" value="P:cellular response to pH"/>
    <property type="evidence" value="ECO:0007669"/>
    <property type="project" value="InterPro"/>
</dbReference>
<evidence type="ECO:0000313" key="6">
    <source>
        <dbReference type="Proteomes" id="UP000226431"/>
    </source>
</evidence>
<dbReference type="PANTHER" id="PTHR40463">
    <property type="entry name" value="PH-RESPONSE REGULATOR PROTEIN PALC"/>
    <property type="match status" value="1"/>
</dbReference>
<name>A0A2C5XW52_9HYPO</name>
<gene>
    <name evidence="5" type="ORF">CDD80_3486</name>
</gene>
<proteinExistence type="inferred from homology"/>
<dbReference type="Gene3D" id="1.25.40.280">
    <property type="entry name" value="alix/aip1 like domains"/>
    <property type="match status" value="1"/>
</dbReference>
<feature type="region of interest" description="Disordered" evidence="3">
    <location>
        <begin position="468"/>
        <end position="511"/>
    </location>
</feature>
<dbReference type="InterPro" id="IPR004328">
    <property type="entry name" value="BRO1_dom"/>
</dbReference>
<dbReference type="CDD" id="cd09245">
    <property type="entry name" value="BRO1_UmRIM23-like"/>
    <property type="match status" value="1"/>
</dbReference>
<dbReference type="PROSITE" id="PS51180">
    <property type="entry name" value="BRO1"/>
    <property type="match status" value="1"/>
</dbReference>
<dbReference type="GO" id="GO:0005886">
    <property type="term" value="C:plasma membrane"/>
    <property type="evidence" value="ECO:0007669"/>
    <property type="project" value="TreeGrafter"/>
</dbReference>
<evidence type="ECO:0000256" key="1">
    <source>
        <dbReference type="ARBA" id="ARBA00010997"/>
    </source>
</evidence>
<protein>
    <recommendedName>
        <fullName evidence="2">pH-response regulator protein palC</fullName>
    </recommendedName>
</protein>
<evidence type="ECO:0000256" key="2">
    <source>
        <dbReference type="ARBA" id="ARBA00022193"/>
    </source>
</evidence>